<accession>A0A147EC65</accession>
<dbReference type="Pfam" id="PF01979">
    <property type="entry name" value="Amidohydro_1"/>
    <property type="match status" value="1"/>
</dbReference>
<comment type="caution">
    <text evidence="2">The sequence shown here is derived from an EMBL/GenBank/DDBJ whole genome shotgun (WGS) entry which is preliminary data.</text>
</comment>
<proteinExistence type="predicted"/>
<dbReference type="Gene3D" id="2.30.40.10">
    <property type="entry name" value="Urease, subunit C, domain 1"/>
    <property type="match status" value="1"/>
</dbReference>
<evidence type="ECO:0000313" key="2">
    <source>
        <dbReference type="EMBL" id="KTR82018.1"/>
    </source>
</evidence>
<dbReference type="RefSeq" id="WP_153004394.1">
    <property type="nucleotide sequence ID" value="NZ_LDRT01000280.1"/>
</dbReference>
<feature type="non-terminal residue" evidence="2">
    <location>
        <position position="1"/>
    </location>
</feature>
<dbReference type="InterPro" id="IPR011059">
    <property type="entry name" value="Metal-dep_hydrolase_composite"/>
</dbReference>
<sequence length="75" mass="7586">GSDLDMGPAVANAVEQLRITVDQAAVLAATNPAAFLGLSHERGALAPGLRADWVVLDAALKPVETRIAAAEPVAA</sequence>
<gene>
    <name evidence="2" type="ORF">NS220_19075</name>
</gene>
<organism evidence="2 3">
    <name type="scientific">Microbacterium testaceum</name>
    <name type="common">Aureobacterium testaceum</name>
    <name type="synonym">Brevibacterium testaceum</name>
    <dbReference type="NCBI Taxonomy" id="2033"/>
    <lineage>
        <taxon>Bacteria</taxon>
        <taxon>Bacillati</taxon>
        <taxon>Actinomycetota</taxon>
        <taxon>Actinomycetes</taxon>
        <taxon>Micrococcales</taxon>
        <taxon>Microbacteriaceae</taxon>
        <taxon>Microbacterium</taxon>
    </lineage>
</organism>
<dbReference type="InterPro" id="IPR006680">
    <property type="entry name" value="Amidohydro-rel"/>
</dbReference>
<feature type="domain" description="Amidohydrolase-related" evidence="1">
    <location>
        <begin position="10"/>
        <end position="62"/>
    </location>
</feature>
<evidence type="ECO:0000259" key="1">
    <source>
        <dbReference type="Pfam" id="PF01979"/>
    </source>
</evidence>
<dbReference type="EMBL" id="LDRT01000280">
    <property type="protein sequence ID" value="KTR82018.1"/>
    <property type="molecule type" value="Genomic_DNA"/>
</dbReference>
<protein>
    <submittedName>
        <fullName evidence="2">N-acetylglucosamine 6-phosphate deacetylase</fullName>
    </submittedName>
</protein>
<dbReference type="PATRIC" id="fig|2033.6.peg.2035"/>
<dbReference type="OrthoDB" id="3173428at2"/>
<dbReference type="Proteomes" id="UP000075025">
    <property type="component" value="Unassembled WGS sequence"/>
</dbReference>
<reference evidence="2 3" key="1">
    <citation type="journal article" date="2016" name="Front. Microbiol.">
        <title>Genomic Resource of Rice Seed Associated Bacteria.</title>
        <authorList>
            <person name="Midha S."/>
            <person name="Bansal K."/>
            <person name="Sharma S."/>
            <person name="Kumar N."/>
            <person name="Patil P.P."/>
            <person name="Chaudhry V."/>
            <person name="Patil P.B."/>
        </authorList>
    </citation>
    <scope>NUCLEOTIDE SEQUENCE [LARGE SCALE GENOMIC DNA]</scope>
    <source>
        <strain evidence="2 3">NS220</strain>
    </source>
</reference>
<evidence type="ECO:0000313" key="3">
    <source>
        <dbReference type="Proteomes" id="UP000075025"/>
    </source>
</evidence>
<name>A0A147EC65_MICTE</name>
<dbReference type="Gene3D" id="3.20.20.140">
    <property type="entry name" value="Metal-dependent hydrolases"/>
    <property type="match status" value="1"/>
</dbReference>
<dbReference type="SUPFAM" id="SSF51338">
    <property type="entry name" value="Composite domain of metallo-dependent hydrolases"/>
    <property type="match status" value="1"/>
</dbReference>
<dbReference type="AlphaFoldDB" id="A0A147EC65"/>
<dbReference type="GO" id="GO:0016810">
    <property type="term" value="F:hydrolase activity, acting on carbon-nitrogen (but not peptide) bonds"/>
    <property type="evidence" value="ECO:0007669"/>
    <property type="project" value="InterPro"/>
</dbReference>